<keyword evidence="4" id="KW-1185">Reference proteome</keyword>
<sequence>MKYNEISHFSHPNHNLKSDYTEAPFKCDGCKEFGIGSHYKCSAACNFDLHTHCAIPTPSITHPFYTKCSFQFLSRTPGQVARYCNACEKSVAGFVYHCQSCGFDLHPCCAKLPMLLLDDDAEINLYLYSKVSSPCGRKGRSWSYRSSCKKYNIHVACVREMLVDSWHEIYEKRSGGAGENTYTGGREFNLKATLQTHINHNKKGKGKAQKCCEMAGLALQFVVSAVLGDPTSLIAEMVVRKLILIIKSNSNEFTNFFNNQIKLQ</sequence>
<feature type="domain" description="DC1" evidence="2">
    <location>
        <begin position="9"/>
        <end position="54"/>
    </location>
</feature>
<evidence type="ECO:0000256" key="1">
    <source>
        <dbReference type="ARBA" id="ARBA00022737"/>
    </source>
</evidence>
<comment type="caution">
    <text evidence="3">The sequence shown here is derived from an EMBL/GenBank/DDBJ whole genome shotgun (WGS) entry which is preliminary data.</text>
</comment>
<dbReference type="InterPro" id="IPR046349">
    <property type="entry name" value="C1-like_sf"/>
</dbReference>
<dbReference type="Proteomes" id="UP001634393">
    <property type="component" value="Unassembled WGS sequence"/>
</dbReference>
<feature type="domain" description="DC1" evidence="2">
    <location>
        <begin position="73"/>
        <end position="110"/>
    </location>
</feature>
<evidence type="ECO:0000313" key="3">
    <source>
        <dbReference type="EMBL" id="KAL3814171.1"/>
    </source>
</evidence>
<proteinExistence type="predicted"/>
<protein>
    <recommendedName>
        <fullName evidence="2">DC1 domain-containing protein</fullName>
    </recommendedName>
</protein>
<name>A0ABD3RQU8_9LAMI</name>
<accession>A0ABD3RQU8</accession>
<keyword evidence="1" id="KW-0677">Repeat</keyword>
<dbReference type="InterPro" id="IPR004146">
    <property type="entry name" value="DC1"/>
</dbReference>
<dbReference type="SUPFAM" id="SSF57889">
    <property type="entry name" value="Cysteine-rich domain"/>
    <property type="match status" value="1"/>
</dbReference>
<dbReference type="AlphaFoldDB" id="A0ABD3RQU8"/>
<evidence type="ECO:0000313" key="4">
    <source>
        <dbReference type="Proteomes" id="UP001634393"/>
    </source>
</evidence>
<dbReference type="PANTHER" id="PTHR46477:SF3">
    <property type="entry name" value="CYSTEINE_HISTIDINE-RICH C1 DOMAIN FAMILY PROTEIN"/>
    <property type="match status" value="1"/>
</dbReference>
<evidence type="ECO:0000259" key="2">
    <source>
        <dbReference type="Pfam" id="PF03107"/>
    </source>
</evidence>
<dbReference type="PANTHER" id="PTHR46477">
    <property type="entry name" value="CYSTEINE/HISTIDINE-RICH C1 DOMAIN FAMILY PROTEIN"/>
    <property type="match status" value="1"/>
</dbReference>
<reference evidence="3 4" key="1">
    <citation type="submission" date="2024-12" db="EMBL/GenBank/DDBJ databases">
        <title>The unique morphological basis and parallel evolutionary history of personate flowers in Penstemon.</title>
        <authorList>
            <person name="Depatie T.H."/>
            <person name="Wessinger C.A."/>
        </authorList>
    </citation>
    <scope>NUCLEOTIDE SEQUENCE [LARGE SCALE GENOMIC DNA]</scope>
    <source>
        <strain evidence="3">WTNN_2</strain>
        <tissue evidence="3">Leaf</tissue>
    </source>
</reference>
<dbReference type="EMBL" id="JBJXBP010000008">
    <property type="protein sequence ID" value="KAL3814171.1"/>
    <property type="molecule type" value="Genomic_DNA"/>
</dbReference>
<organism evidence="3 4">
    <name type="scientific">Penstemon smallii</name>
    <dbReference type="NCBI Taxonomy" id="265156"/>
    <lineage>
        <taxon>Eukaryota</taxon>
        <taxon>Viridiplantae</taxon>
        <taxon>Streptophyta</taxon>
        <taxon>Embryophyta</taxon>
        <taxon>Tracheophyta</taxon>
        <taxon>Spermatophyta</taxon>
        <taxon>Magnoliopsida</taxon>
        <taxon>eudicotyledons</taxon>
        <taxon>Gunneridae</taxon>
        <taxon>Pentapetalae</taxon>
        <taxon>asterids</taxon>
        <taxon>lamiids</taxon>
        <taxon>Lamiales</taxon>
        <taxon>Plantaginaceae</taxon>
        <taxon>Cheloneae</taxon>
        <taxon>Penstemon</taxon>
    </lineage>
</organism>
<gene>
    <name evidence="3" type="ORF">ACJIZ3_015439</name>
</gene>
<dbReference type="Pfam" id="PF03107">
    <property type="entry name" value="C1_2"/>
    <property type="match status" value="2"/>
</dbReference>